<name>A0AAE0SQY4_9BIVA</name>
<evidence type="ECO:0000313" key="1">
    <source>
        <dbReference type="EMBL" id="KAK3596409.1"/>
    </source>
</evidence>
<feature type="non-terminal residue" evidence="1">
    <location>
        <position position="53"/>
    </location>
</feature>
<dbReference type="EMBL" id="JAEAOA010001259">
    <property type="protein sequence ID" value="KAK3596409.1"/>
    <property type="molecule type" value="Genomic_DNA"/>
</dbReference>
<dbReference type="Proteomes" id="UP001195483">
    <property type="component" value="Unassembled WGS sequence"/>
</dbReference>
<proteinExistence type="predicted"/>
<dbReference type="AlphaFoldDB" id="A0AAE0SQY4"/>
<organism evidence="1 2">
    <name type="scientific">Potamilus streckersoni</name>
    <dbReference type="NCBI Taxonomy" id="2493646"/>
    <lineage>
        <taxon>Eukaryota</taxon>
        <taxon>Metazoa</taxon>
        <taxon>Spiralia</taxon>
        <taxon>Lophotrochozoa</taxon>
        <taxon>Mollusca</taxon>
        <taxon>Bivalvia</taxon>
        <taxon>Autobranchia</taxon>
        <taxon>Heteroconchia</taxon>
        <taxon>Palaeoheterodonta</taxon>
        <taxon>Unionida</taxon>
        <taxon>Unionoidea</taxon>
        <taxon>Unionidae</taxon>
        <taxon>Ambleminae</taxon>
        <taxon>Lampsilini</taxon>
        <taxon>Potamilus</taxon>
    </lineage>
</organism>
<comment type="caution">
    <text evidence="1">The sequence shown here is derived from an EMBL/GenBank/DDBJ whole genome shotgun (WGS) entry which is preliminary data.</text>
</comment>
<gene>
    <name evidence="1" type="ORF">CHS0354_020656</name>
</gene>
<sequence>MAARKYVNDAAWQANPKKKQNDRVLNISVTLSGTLNKRGNNINCCQANRNPKK</sequence>
<evidence type="ECO:0000313" key="2">
    <source>
        <dbReference type="Proteomes" id="UP001195483"/>
    </source>
</evidence>
<protein>
    <submittedName>
        <fullName evidence="1">Uncharacterized protein</fullName>
    </submittedName>
</protein>
<reference evidence="1" key="1">
    <citation type="journal article" date="2021" name="Genome Biol. Evol.">
        <title>A High-Quality Reference Genome for a Parasitic Bivalve with Doubly Uniparental Inheritance (Bivalvia: Unionida).</title>
        <authorList>
            <person name="Smith C.H."/>
        </authorList>
    </citation>
    <scope>NUCLEOTIDE SEQUENCE</scope>
    <source>
        <strain evidence="1">CHS0354</strain>
    </source>
</reference>
<reference evidence="1" key="3">
    <citation type="submission" date="2023-05" db="EMBL/GenBank/DDBJ databases">
        <authorList>
            <person name="Smith C.H."/>
        </authorList>
    </citation>
    <scope>NUCLEOTIDE SEQUENCE</scope>
    <source>
        <strain evidence="1">CHS0354</strain>
        <tissue evidence="1">Mantle</tissue>
    </source>
</reference>
<accession>A0AAE0SQY4</accession>
<keyword evidence="2" id="KW-1185">Reference proteome</keyword>
<reference evidence="1" key="2">
    <citation type="journal article" date="2021" name="Genome Biol. Evol.">
        <title>Developing a high-quality reference genome for a parasitic bivalve with doubly uniparental inheritance (Bivalvia: Unionida).</title>
        <authorList>
            <person name="Smith C.H."/>
        </authorList>
    </citation>
    <scope>NUCLEOTIDE SEQUENCE</scope>
    <source>
        <strain evidence="1">CHS0354</strain>
        <tissue evidence="1">Mantle</tissue>
    </source>
</reference>